<dbReference type="PATRIC" id="fig|1156395.6.peg.1472"/>
<proteinExistence type="predicted"/>
<gene>
    <name evidence="3" type="ORF">DBT_1459</name>
</gene>
<dbReference type="AlphaFoldDB" id="A0A1B9F538"/>
<dbReference type="Pfam" id="PF01497">
    <property type="entry name" value="Peripla_BP_2"/>
    <property type="match status" value="1"/>
</dbReference>
<evidence type="ECO:0000256" key="1">
    <source>
        <dbReference type="SAM" id="SignalP"/>
    </source>
</evidence>
<dbReference type="InterPro" id="IPR002491">
    <property type="entry name" value="ABC_transptr_periplasmic_BD"/>
</dbReference>
<evidence type="ECO:0000313" key="3">
    <source>
        <dbReference type="EMBL" id="OCC14973.1"/>
    </source>
</evidence>
<dbReference type="GO" id="GO:0071281">
    <property type="term" value="P:cellular response to iron ion"/>
    <property type="evidence" value="ECO:0007669"/>
    <property type="project" value="TreeGrafter"/>
</dbReference>
<dbReference type="Gene3D" id="3.40.50.1980">
    <property type="entry name" value="Nitrogenase molybdenum iron protein domain"/>
    <property type="match status" value="2"/>
</dbReference>
<dbReference type="PANTHER" id="PTHR30535">
    <property type="entry name" value="VITAMIN B12-BINDING PROTEIN"/>
    <property type="match status" value="1"/>
</dbReference>
<keyword evidence="1" id="KW-0732">Signal</keyword>
<dbReference type="Proteomes" id="UP000093080">
    <property type="component" value="Unassembled WGS sequence"/>
</dbReference>
<accession>A0A1B9F538</accession>
<evidence type="ECO:0000313" key="4">
    <source>
        <dbReference type="Proteomes" id="UP000093080"/>
    </source>
</evidence>
<dbReference type="RefSeq" id="WP_083186690.1">
    <property type="nucleotide sequence ID" value="NZ_MAGO01000007.1"/>
</dbReference>
<dbReference type="InterPro" id="IPR050902">
    <property type="entry name" value="ABC_Transporter_SBP"/>
</dbReference>
<evidence type="ECO:0000259" key="2">
    <source>
        <dbReference type="PROSITE" id="PS50983"/>
    </source>
</evidence>
<sequence length="310" mass="34879">MARWLWNSSLLFLFVFSCLVRTASALTIVDDRGKTIELKAPARRIIALYGAFNEIIAALGREELLIARTKADRDPASILKLPEIGTHMRPNVELIVSLKPDLILQSTGRRLALEPVRALENMGFKVAVFNPNSITGLYTTILRIGILIGEEKKAKVLVESMKNRIEHIQRHHMGKRAPRVFFEVRYPNLLGAGGNNIVNEIIEKAGGINCFSGVKKKFVRPGLESVLKCDPDFYIIQKGPMNRAPGNPENRPNFMLLRAIREGHWLMVPEGKYSRPTPNIVEAIEELSKVFMEYDDLNGQQGMTSMEDSK</sequence>
<feature type="chain" id="PRO_5008626191" evidence="1">
    <location>
        <begin position="26"/>
        <end position="310"/>
    </location>
</feature>
<dbReference type="PANTHER" id="PTHR30535:SF34">
    <property type="entry name" value="MOLYBDATE-BINDING PROTEIN MOLA"/>
    <property type="match status" value="1"/>
</dbReference>
<dbReference type="PROSITE" id="PS50983">
    <property type="entry name" value="FE_B12_PBP"/>
    <property type="match status" value="1"/>
</dbReference>
<dbReference type="EMBL" id="MAGO01000007">
    <property type="protein sequence ID" value="OCC14973.1"/>
    <property type="molecule type" value="Genomic_DNA"/>
</dbReference>
<feature type="domain" description="Fe/B12 periplasmic-binding" evidence="2">
    <location>
        <begin position="44"/>
        <end position="295"/>
    </location>
</feature>
<dbReference type="SUPFAM" id="SSF53807">
    <property type="entry name" value="Helical backbone' metal receptor"/>
    <property type="match status" value="1"/>
</dbReference>
<keyword evidence="4" id="KW-1185">Reference proteome</keyword>
<name>A0A1B9F538_9BACT</name>
<dbReference type="STRING" id="1156395.DBT_1459"/>
<dbReference type="PROSITE" id="PS51257">
    <property type="entry name" value="PROKAR_LIPOPROTEIN"/>
    <property type="match status" value="1"/>
</dbReference>
<organism evidence="3 4">
    <name type="scientific">Dissulfuribacter thermophilus</name>
    <dbReference type="NCBI Taxonomy" id="1156395"/>
    <lineage>
        <taxon>Bacteria</taxon>
        <taxon>Pseudomonadati</taxon>
        <taxon>Thermodesulfobacteriota</taxon>
        <taxon>Dissulfuribacteria</taxon>
        <taxon>Dissulfuribacterales</taxon>
        <taxon>Dissulfuribacteraceae</taxon>
        <taxon>Dissulfuribacter</taxon>
    </lineage>
</organism>
<comment type="caution">
    <text evidence="3">The sequence shown here is derived from an EMBL/GenBank/DDBJ whole genome shotgun (WGS) entry which is preliminary data.</text>
</comment>
<protein>
    <submittedName>
        <fullName evidence="3">Vitamin B12 ABC transporter, B12-binding component BtuF</fullName>
    </submittedName>
</protein>
<dbReference type="OrthoDB" id="9787772at2"/>
<reference evidence="3 4" key="1">
    <citation type="submission" date="2016-06" db="EMBL/GenBank/DDBJ databases">
        <title>Respiratory ammonification of nitrate coupled to the oxidation of elemental sulfur in deep-sea autotrophic thermophilic bacteria.</title>
        <authorList>
            <person name="Slobodkina G.B."/>
            <person name="Mardanov A.V."/>
            <person name="Ravin N.V."/>
            <person name="Frolova A.A."/>
            <person name="Viryasiv M.B."/>
            <person name="Chernyh N.A."/>
            <person name="Bonch-Osmolovskaya E.A."/>
            <person name="Slobodkin A.I."/>
        </authorList>
    </citation>
    <scope>NUCLEOTIDE SEQUENCE [LARGE SCALE GENOMIC DNA]</scope>
    <source>
        <strain evidence="3 4">S69</strain>
    </source>
</reference>
<feature type="signal peptide" evidence="1">
    <location>
        <begin position="1"/>
        <end position="25"/>
    </location>
</feature>